<dbReference type="AlphaFoldDB" id="A0A6A6JPJ9"/>
<dbReference type="GO" id="GO:0006281">
    <property type="term" value="P:DNA repair"/>
    <property type="evidence" value="ECO:0007669"/>
    <property type="project" value="InterPro"/>
</dbReference>
<dbReference type="Gene3D" id="3.30.870.10">
    <property type="entry name" value="Endonuclease Chain A"/>
    <property type="match status" value="2"/>
</dbReference>
<feature type="compositionally biased region" description="Basic and acidic residues" evidence="4">
    <location>
        <begin position="29"/>
        <end position="43"/>
    </location>
</feature>
<reference evidence="5" key="1">
    <citation type="journal article" date="2020" name="Stud. Mycol.">
        <title>101 Dothideomycetes genomes: a test case for predicting lifestyles and emergence of pathogens.</title>
        <authorList>
            <person name="Haridas S."/>
            <person name="Albert R."/>
            <person name="Binder M."/>
            <person name="Bloem J."/>
            <person name="Labutti K."/>
            <person name="Salamov A."/>
            <person name="Andreopoulos B."/>
            <person name="Baker S."/>
            <person name="Barry K."/>
            <person name="Bills G."/>
            <person name="Bluhm B."/>
            <person name="Cannon C."/>
            <person name="Castanera R."/>
            <person name="Culley D."/>
            <person name="Daum C."/>
            <person name="Ezra D."/>
            <person name="Gonzalez J."/>
            <person name="Henrissat B."/>
            <person name="Kuo A."/>
            <person name="Liang C."/>
            <person name="Lipzen A."/>
            <person name="Lutzoni F."/>
            <person name="Magnuson J."/>
            <person name="Mondo S."/>
            <person name="Nolan M."/>
            <person name="Ohm R."/>
            <person name="Pangilinan J."/>
            <person name="Park H.-J."/>
            <person name="Ramirez L."/>
            <person name="Alfaro M."/>
            <person name="Sun H."/>
            <person name="Tritt A."/>
            <person name="Yoshinaga Y."/>
            <person name="Zwiers L.-H."/>
            <person name="Turgeon B."/>
            <person name="Goodwin S."/>
            <person name="Spatafora J."/>
            <person name="Crous P."/>
            <person name="Grigoriev I."/>
        </authorList>
    </citation>
    <scope>NUCLEOTIDE SEQUENCE</scope>
    <source>
        <strain evidence="5">CBS 379.55</strain>
    </source>
</reference>
<dbReference type="CDD" id="cd09122">
    <property type="entry name" value="PLDc_Tdp1_1"/>
    <property type="match status" value="1"/>
</dbReference>
<dbReference type="PANTHER" id="PTHR12415:SF4">
    <property type="entry name" value="TYROSYL-DNA PHOSPHODIESTERASE DOMAIN-CONTAINING PROTEIN"/>
    <property type="match status" value="1"/>
</dbReference>
<dbReference type="PROSITE" id="PS50330">
    <property type="entry name" value="UIM"/>
    <property type="match status" value="2"/>
</dbReference>
<feature type="binding site" evidence="2">
    <location>
        <position position="511"/>
    </location>
    <ligand>
        <name>substrate</name>
    </ligand>
</feature>
<organism evidence="5 6">
    <name type="scientific">Westerdykella ornata</name>
    <dbReference type="NCBI Taxonomy" id="318751"/>
    <lineage>
        <taxon>Eukaryota</taxon>
        <taxon>Fungi</taxon>
        <taxon>Dikarya</taxon>
        <taxon>Ascomycota</taxon>
        <taxon>Pezizomycotina</taxon>
        <taxon>Dothideomycetes</taxon>
        <taxon>Pleosporomycetidae</taxon>
        <taxon>Pleosporales</taxon>
        <taxon>Sporormiaceae</taxon>
        <taxon>Westerdykella</taxon>
    </lineage>
</organism>
<dbReference type="PANTHER" id="PTHR12415">
    <property type="entry name" value="TYROSYL-DNA PHOSPHODIESTERASE 1"/>
    <property type="match status" value="1"/>
</dbReference>
<evidence type="ECO:0000256" key="2">
    <source>
        <dbReference type="PIRSR" id="PIRSR610347-2"/>
    </source>
</evidence>
<name>A0A6A6JPJ9_WESOR</name>
<evidence type="ECO:0000313" key="6">
    <source>
        <dbReference type="Proteomes" id="UP000800097"/>
    </source>
</evidence>
<feature type="region of interest" description="Disordered" evidence="4">
    <location>
        <begin position="121"/>
        <end position="151"/>
    </location>
</feature>
<dbReference type="GO" id="GO:0005634">
    <property type="term" value="C:nucleus"/>
    <property type="evidence" value="ECO:0007669"/>
    <property type="project" value="InterPro"/>
</dbReference>
<feature type="site" description="Interaction with DNA" evidence="3">
    <location>
        <position position="536"/>
    </location>
</feature>
<feature type="region of interest" description="Disordered" evidence="4">
    <location>
        <begin position="1"/>
        <end position="109"/>
    </location>
</feature>
<evidence type="ECO:0000313" key="5">
    <source>
        <dbReference type="EMBL" id="KAF2278580.1"/>
    </source>
</evidence>
<dbReference type="GO" id="GO:0017005">
    <property type="term" value="F:3'-tyrosyl-DNA phosphodiesterase activity"/>
    <property type="evidence" value="ECO:0007669"/>
    <property type="project" value="TreeGrafter"/>
</dbReference>
<feature type="active site" description="Proton donor/acceptor" evidence="1">
    <location>
        <position position="509"/>
    </location>
</feature>
<feature type="active site" description="Nucleophile" evidence="1">
    <location>
        <position position="275"/>
    </location>
</feature>
<dbReference type="GO" id="GO:0003697">
    <property type="term" value="F:single-stranded DNA binding"/>
    <property type="evidence" value="ECO:0007669"/>
    <property type="project" value="TreeGrafter"/>
</dbReference>
<dbReference type="Pfam" id="PF02809">
    <property type="entry name" value="UIM"/>
    <property type="match status" value="2"/>
</dbReference>
<dbReference type="SMART" id="SM00726">
    <property type="entry name" value="UIM"/>
    <property type="match status" value="2"/>
</dbReference>
<dbReference type="GO" id="GO:0003690">
    <property type="term" value="F:double-stranded DNA binding"/>
    <property type="evidence" value="ECO:0007669"/>
    <property type="project" value="TreeGrafter"/>
</dbReference>
<dbReference type="Pfam" id="PF06087">
    <property type="entry name" value="Tyr-DNA_phospho"/>
    <property type="match status" value="1"/>
</dbReference>
<accession>A0A6A6JPJ9</accession>
<dbReference type="GeneID" id="54550969"/>
<feature type="compositionally biased region" description="Polar residues" evidence="4">
    <location>
        <begin position="54"/>
        <end position="97"/>
    </location>
</feature>
<evidence type="ECO:0000256" key="1">
    <source>
        <dbReference type="PIRSR" id="PIRSR610347-1"/>
    </source>
</evidence>
<sequence>MASGSDDEDLQRAIDMSLAQERPAQCSDAVDRADSSYDEDLRRAIAMSMDEINPGQTSGDRKASPTSSIIRGEEFSSSEGYASKTSSTSLAQLAQRTPGSPPLSGLLGLDRRAMEQERLARLGKRKRSTSPQHAIKMSTVASSSKTTTGEPLRSFHTTNHLRHSSQPQSTGIQYPNGVIKRTWAHKHPRSSNDITISEVFQAPTAAPNIAVLSSFQCDDRWVFSRLPPESTKQIWIMSAKGEDVQAKLLAEATDCRIPNFKLHFPPMEGNVSNMHSKLMLLFHDTYLRVVVPTANMIKTDWGETNADANGEAWQAGVMENSMFLIDLPRRHDGQVGKKEELTAFGKELLDFLEALKVGKNVTDGVLKFDFSASKNVEFVHSIPGRQTAQFSDHTGLPGLANAVRRLGLHDLRILELDYAASSLGAIKPAFLSQLYTSASGQTSQSPSSSEDFMSHIRIYFPTLSTVKESTGGPNCGGIITLARSFYEAPTFPKQCMRDYKSTRSGLLSHNKLLFARGRKKDGTPVAWCYVGSANLSEAAWGSRSLLKNGSWGKMNIRNWECGVIVPVPAGVLGKLELKDGEVPSMSVFEGTVEVPFVYPGEEYGRKVPWYYREHMPPE</sequence>
<gene>
    <name evidence="5" type="ORF">EI97DRAFT_430857</name>
</gene>
<dbReference type="InterPro" id="IPR003903">
    <property type="entry name" value="UIM_dom"/>
</dbReference>
<keyword evidence="6" id="KW-1185">Reference proteome</keyword>
<evidence type="ECO:0000256" key="3">
    <source>
        <dbReference type="PIRSR" id="PIRSR610347-3"/>
    </source>
</evidence>
<dbReference type="SUPFAM" id="SSF56024">
    <property type="entry name" value="Phospholipase D/nuclease"/>
    <property type="match status" value="2"/>
</dbReference>
<dbReference type="InterPro" id="IPR010347">
    <property type="entry name" value="Tdp1"/>
</dbReference>
<dbReference type="OrthoDB" id="47785at2759"/>
<dbReference type="Proteomes" id="UP000800097">
    <property type="component" value="Unassembled WGS sequence"/>
</dbReference>
<proteinExistence type="predicted"/>
<evidence type="ECO:0000256" key="4">
    <source>
        <dbReference type="SAM" id="MobiDB-lite"/>
    </source>
</evidence>
<feature type="binding site" evidence="2">
    <location>
        <position position="277"/>
    </location>
    <ligand>
        <name>substrate</name>
    </ligand>
</feature>
<protein>
    <submittedName>
        <fullName evidence="5">Phospholipase D/nuclease</fullName>
    </submittedName>
</protein>
<feature type="compositionally biased region" description="Polar residues" evidence="4">
    <location>
        <begin position="139"/>
        <end position="149"/>
    </location>
</feature>
<dbReference type="RefSeq" id="XP_033656119.1">
    <property type="nucleotide sequence ID" value="XM_033797794.1"/>
</dbReference>
<dbReference type="EMBL" id="ML986487">
    <property type="protein sequence ID" value="KAF2278580.1"/>
    <property type="molecule type" value="Genomic_DNA"/>
</dbReference>